<proteinExistence type="predicted"/>
<sequence length="374" mass="40179">MSQPCVLSLSTLTPSQPSWPTTLPILKQPCVLSLSSLTTLCRFLSLLPPHKPCVLSLSLNIGLTTLCPLSYLALPPHKPCVLFPILATSSSNPCPFPILAPHNLCPFLSLHFLLTTLCPFPIRLKGMVALHNPVSFSYPLALPLTNPVFLSYGCTSSSQPCALFPPPCGATSPAPTLCPFPYLPVLLKPSMSFPAILCTSSLQRLVSSSIHVHLPREARCCRFPQSCTSSSQLCPFPTFCTLLTPVPTLPLHTLCLPTLTLSLSPTLCLSYPCHLSPQQPCVVFPLSLHSCLTPCVLSTILEHGLTTALLLTTLCLIPLALCLLTTLVSFPILCTSPMNKPVSFALSLTHGLLPPCVLVPILRTSLTPCVFPYS</sequence>
<accession>A0A423S9Y1</accession>
<keyword evidence="1" id="KW-1133">Transmembrane helix</keyword>
<dbReference type="EMBL" id="QCYY01004446">
    <property type="protein sequence ID" value="ROT60978.1"/>
    <property type="molecule type" value="Genomic_DNA"/>
</dbReference>
<reference evidence="2 3" key="2">
    <citation type="submission" date="2019-01" db="EMBL/GenBank/DDBJ databases">
        <title>The decoding of complex shrimp genome reveals the adaptation for benthos swimmer, frequently molting mechanism and breeding impact on genome.</title>
        <authorList>
            <person name="Sun Y."/>
            <person name="Gao Y."/>
            <person name="Yu Y."/>
        </authorList>
    </citation>
    <scope>NUCLEOTIDE SEQUENCE [LARGE SCALE GENOMIC DNA]</scope>
    <source>
        <tissue evidence="2">Muscle</tissue>
    </source>
</reference>
<dbReference type="AlphaFoldDB" id="A0A423S9Y1"/>
<protein>
    <submittedName>
        <fullName evidence="2">Uncharacterized protein</fullName>
    </submittedName>
</protein>
<dbReference type="Proteomes" id="UP000283509">
    <property type="component" value="Unassembled WGS sequence"/>
</dbReference>
<keyword evidence="3" id="KW-1185">Reference proteome</keyword>
<evidence type="ECO:0000313" key="2">
    <source>
        <dbReference type="EMBL" id="ROT60978.1"/>
    </source>
</evidence>
<feature type="transmembrane region" description="Helical" evidence="1">
    <location>
        <begin position="308"/>
        <end position="333"/>
    </location>
</feature>
<keyword evidence="1" id="KW-0812">Transmembrane</keyword>
<keyword evidence="1" id="KW-0472">Membrane</keyword>
<evidence type="ECO:0000313" key="3">
    <source>
        <dbReference type="Proteomes" id="UP000283509"/>
    </source>
</evidence>
<gene>
    <name evidence="2" type="ORF">C7M84_021299</name>
</gene>
<evidence type="ECO:0000256" key="1">
    <source>
        <dbReference type="SAM" id="Phobius"/>
    </source>
</evidence>
<comment type="caution">
    <text evidence="2">The sequence shown here is derived from an EMBL/GenBank/DDBJ whole genome shotgun (WGS) entry which is preliminary data.</text>
</comment>
<name>A0A423S9Y1_PENVA</name>
<reference evidence="2 3" key="1">
    <citation type="submission" date="2018-04" db="EMBL/GenBank/DDBJ databases">
        <authorList>
            <person name="Zhang X."/>
            <person name="Yuan J."/>
            <person name="Li F."/>
            <person name="Xiang J."/>
        </authorList>
    </citation>
    <scope>NUCLEOTIDE SEQUENCE [LARGE SCALE GENOMIC DNA]</scope>
    <source>
        <tissue evidence="2">Muscle</tissue>
    </source>
</reference>
<organism evidence="2 3">
    <name type="scientific">Penaeus vannamei</name>
    <name type="common">Whiteleg shrimp</name>
    <name type="synonym">Litopenaeus vannamei</name>
    <dbReference type="NCBI Taxonomy" id="6689"/>
    <lineage>
        <taxon>Eukaryota</taxon>
        <taxon>Metazoa</taxon>
        <taxon>Ecdysozoa</taxon>
        <taxon>Arthropoda</taxon>
        <taxon>Crustacea</taxon>
        <taxon>Multicrustacea</taxon>
        <taxon>Malacostraca</taxon>
        <taxon>Eumalacostraca</taxon>
        <taxon>Eucarida</taxon>
        <taxon>Decapoda</taxon>
        <taxon>Dendrobranchiata</taxon>
        <taxon>Penaeoidea</taxon>
        <taxon>Penaeidae</taxon>
        <taxon>Penaeus</taxon>
    </lineage>
</organism>